<organism evidence="11 12">
    <name type="scientific">Streptococcus danieliae</name>
    <dbReference type="NCBI Taxonomy" id="747656"/>
    <lineage>
        <taxon>Bacteria</taxon>
        <taxon>Bacillati</taxon>
        <taxon>Bacillota</taxon>
        <taxon>Bacilli</taxon>
        <taxon>Lactobacillales</taxon>
        <taxon>Streptococcaceae</taxon>
        <taxon>Streptococcus</taxon>
    </lineage>
</organism>
<dbReference type="InterPro" id="IPR014141">
    <property type="entry name" value="DNA_helicase_suRexB"/>
</dbReference>
<dbReference type="GO" id="GO:0004527">
    <property type="term" value="F:exonuclease activity"/>
    <property type="evidence" value="ECO:0007669"/>
    <property type="project" value="UniProtKB-KW"/>
</dbReference>
<dbReference type="SUPFAM" id="SSF52980">
    <property type="entry name" value="Restriction endonuclease-like"/>
    <property type="match status" value="1"/>
</dbReference>
<proteinExistence type="predicted"/>
<dbReference type="InterPro" id="IPR038726">
    <property type="entry name" value="PDDEXK_AddAB-type"/>
</dbReference>
<dbReference type="AlphaFoldDB" id="A0A7X3G882"/>
<dbReference type="InterPro" id="IPR011335">
    <property type="entry name" value="Restrct_endonuc-II-like"/>
</dbReference>
<keyword evidence="4" id="KW-0378">Hydrolase</keyword>
<feature type="domain" description="UvrD-like helicase C-terminal" evidence="10">
    <location>
        <begin position="260"/>
        <end position="537"/>
    </location>
</feature>
<keyword evidence="2" id="KW-0547">Nucleotide-binding</keyword>
<dbReference type="InterPro" id="IPR027417">
    <property type="entry name" value="P-loop_NTPase"/>
</dbReference>
<keyword evidence="6" id="KW-0269">Exonuclease</keyword>
<comment type="caution">
    <text evidence="11">The sequence shown here is derived from an EMBL/GenBank/DDBJ whole genome shotgun (WGS) entry which is preliminary data.</text>
</comment>
<dbReference type="InterPro" id="IPR049035">
    <property type="entry name" value="ADDB_N"/>
</dbReference>
<dbReference type="GO" id="GO:0005524">
    <property type="term" value="F:ATP binding"/>
    <property type="evidence" value="ECO:0007669"/>
    <property type="project" value="UniProtKB-KW"/>
</dbReference>
<dbReference type="Gene3D" id="3.40.50.300">
    <property type="entry name" value="P-loop containing nucleotide triphosphate hydrolases"/>
    <property type="match status" value="3"/>
</dbReference>
<evidence type="ECO:0000259" key="10">
    <source>
        <dbReference type="PROSITE" id="PS51217"/>
    </source>
</evidence>
<evidence type="ECO:0000256" key="3">
    <source>
        <dbReference type="ARBA" id="ARBA00022763"/>
    </source>
</evidence>
<evidence type="ECO:0000256" key="4">
    <source>
        <dbReference type="ARBA" id="ARBA00022801"/>
    </source>
</evidence>
<sequence length="1078" mass="123700">MKVIYTSIRANLVKDLVQEALDLESQGYRVFYIAPNSLSFEKERQVLACLPNKASFGITVTRFQQMTRYLTLDQEVEAERLDDLGLQLLIYRVLQTIPVDQFRAYGRIRKDPAFVQEVAALYKELQEARMSVADLGNLDNAAKAHDLQVIFQALDESMVAEGYLPATALAHFIRKLESGSLDASLAKIALVIDGFTRFSAEEKHLLGLLHRKGCPLVVGTYASQRAREQQYLEGNLYQASVELIQDLGRDFQAEIVTGSPSKDDSFQKLTDRLERFYEFGPKTEQAPLELPLSLHKLANPQQEIEWVARRIRRLLADGYRYKEIRLLLGDVDTYAPQVATIFDRYQIPFYIGRRESMADHPLVHFVESLESLVRRHFRREDLVNLLQTGLYGSFATADLDQLESYLRFSDCNGLTALQRTFTANDGDRYDLDRLNQIRDAVLAPLLPFVKARKQKGSSLLKKFRALLEEIALPANLARLSQDLDLREQEQQAEAWKAFSDLFVQMDRLVGETPLTLAAFLELWRAGVQLATYRTVPATVDVVQVQSYDLVQPLLAKQVFAIGLSEDFFPKETRDMGLLSMEEKERLNQNLDQGQGLLISWRENGPKNQFTALSLLNAAQERLYLTCPGQIDNGEKQASSYLQVLTNFGLEWQKEPAAGSSPDDIGSYQGLLSQVIDLYQTGIEEEWQPEQESYWKALVRHLRRYLNQKDLSLPGLNYQVQSRPLSPATLAHLYPQDQGLQLSVSSLTDYYKNPYSFYLKHVLRLREEGSVHPDARIHGQYMHHIFEEYFGHLAKQEPAQALQTAIQTVNRQNYVTYRYGLDGESRFSQRMLLDIVRTSAKTLVAPVTETIEEEQRFRYLLSPEDQLYVSGVIDRIDQLQGTSIKGVVDYKSASQTFSYPDFYNGLNSQLVTYLDYLSQDQVFGAMYFHLTNPLISFKKQEEAGWYLAQAMKEFTYKGLFLSKEKDKLSEQYLLKSGRKDFTLEEEELALLLAYNRQLFQQAAQAIRSGQFPIQPISEDGQSVRAYVDQYKAITQFETPYHYQNLRILDQLDGSTKKEDWFAKISQDLGMEKQEEQEEE</sequence>
<keyword evidence="3" id="KW-0227">DNA damage</keyword>
<keyword evidence="8" id="KW-0238">DNA-binding</keyword>
<evidence type="ECO:0000256" key="8">
    <source>
        <dbReference type="ARBA" id="ARBA00023125"/>
    </source>
</evidence>
<dbReference type="SUPFAM" id="SSF52540">
    <property type="entry name" value="P-loop containing nucleoside triphosphate hydrolases"/>
    <property type="match status" value="1"/>
</dbReference>
<evidence type="ECO:0000256" key="9">
    <source>
        <dbReference type="ARBA" id="ARBA00023204"/>
    </source>
</evidence>
<evidence type="ECO:0000256" key="2">
    <source>
        <dbReference type="ARBA" id="ARBA00022741"/>
    </source>
</evidence>
<evidence type="ECO:0000313" key="12">
    <source>
        <dbReference type="Proteomes" id="UP000461595"/>
    </source>
</evidence>
<keyword evidence="5" id="KW-0347">Helicase</keyword>
<keyword evidence="7" id="KW-0067">ATP-binding</keyword>
<dbReference type="Pfam" id="PF21445">
    <property type="entry name" value="ADDB_N"/>
    <property type="match status" value="1"/>
</dbReference>
<accession>A0A7X3G882</accession>
<dbReference type="EMBL" id="WSRS01000033">
    <property type="protein sequence ID" value="MVX58951.1"/>
    <property type="molecule type" value="Genomic_DNA"/>
</dbReference>
<gene>
    <name evidence="11" type="primary">rexB</name>
    <name evidence="11" type="ORF">E5983_04730</name>
</gene>
<dbReference type="OrthoDB" id="9758506at2"/>
<evidence type="ECO:0000256" key="5">
    <source>
        <dbReference type="ARBA" id="ARBA00022806"/>
    </source>
</evidence>
<reference evidence="11 12" key="1">
    <citation type="submission" date="2019-12" db="EMBL/GenBank/DDBJ databases">
        <title>Microbes associate with the intestines of laboratory mice.</title>
        <authorList>
            <person name="Navarre W."/>
            <person name="Wong E."/>
        </authorList>
    </citation>
    <scope>NUCLEOTIDE SEQUENCE [LARGE SCALE GENOMIC DNA]</scope>
    <source>
        <strain evidence="11 12">NM51_B2-22</strain>
    </source>
</reference>
<dbReference type="GO" id="GO:0006281">
    <property type="term" value="P:DNA repair"/>
    <property type="evidence" value="ECO:0007669"/>
    <property type="project" value="UniProtKB-KW"/>
</dbReference>
<evidence type="ECO:0000313" key="11">
    <source>
        <dbReference type="EMBL" id="MVX58951.1"/>
    </source>
</evidence>
<dbReference type="PROSITE" id="PS51217">
    <property type="entry name" value="UVRD_HELICASE_CTER"/>
    <property type="match status" value="1"/>
</dbReference>
<dbReference type="GO" id="GO:0016817">
    <property type="term" value="F:hydrolase activity, acting on acid anhydrides"/>
    <property type="evidence" value="ECO:0007669"/>
    <property type="project" value="InterPro"/>
</dbReference>
<dbReference type="GO" id="GO:0006310">
    <property type="term" value="P:DNA recombination"/>
    <property type="evidence" value="ECO:0007669"/>
    <property type="project" value="TreeGrafter"/>
</dbReference>
<dbReference type="GO" id="GO:0003677">
    <property type="term" value="F:DNA binding"/>
    <property type="evidence" value="ECO:0007669"/>
    <property type="project" value="UniProtKB-KW"/>
</dbReference>
<dbReference type="Proteomes" id="UP000461595">
    <property type="component" value="Unassembled WGS sequence"/>
</dbReference>
<dbReference type="Pfam" id="PF12705">
    <property type="entry name" value="PDDEXK_1"/>
    <property type="match status" value="1"/>
</dbReference>
<protein>
    <submittedName>
        <fullName evidence="11">ATP-dependent nuclease subunit B</fullName>
    </submittedName>
</protein>
<dbReference type="NCBIfam" id="TIGR02774">
    <property type="entry name" value="rexB_recomb"/>
    <property type="match status" value="1"/>
</dbReference>
<dbReference type="GO" id="GO:0004386">
    <property type="term" value="F:helicase activity"/>
    <property type="evidence" value="ECO:0007669"/>
    <property type="project" value="UniProtKB-KW"/>
</dbReference>
<name>A0A7X3G882_9STRE</name>
<evidence type="ECO:0000256" key="6">
    <source>
        <dbReference type="ARBA" id="ARBA00022839"/>
    </source>
</evidence>
<dbReference type="InterPro" id="IPR014017">
    <property type="entry name" value="DNA_helicase_UvrD-like_C"/>
</dbReference>
<dbReference type="PANTHER" id="PTHR30591">
    <property type="entry name" value="RECBCD ENZYME SUBUNIT RECC"/>
    <property type="match status" value="1"/>
</dbReference>
<keyword evidence="1" id="KW-0540">Nuclease</keyword>
<evidence type="ECO:0000256" key="7">
    <source>
        <dbReference type="ARBA" id="ARBA00022840"/>
    </source>
</evidence>
<dbReference type="PANTHER" id="PTHR30591:SF1">
    <property type="entry name" value="RECBCD ENZYME SUBUNIT RECC"/>
    <property type="match status" value="1"/>
</dbReference>
<keyword evidence="9" id="KW-0234">DNA repair</keyword>
<evidence type="ECO:0000256" key="1">
    <source>
        <dbReference type="ARBA" id="ARBA00022722"/>
    </source>
</evidence>
<dbReference type="RefSeq" id="WP_160332760.1">
    <property type="nucleotide sequence ID" value="NZ_WSRS01000033.1"/>
</dbReference>